<reference evidence="1" key="2">
    <citation type="journal article" date="2015" name="Fish Shellfish Immunol.">
        <title>Early steps in the European eel (Anguilla anguilla)-Vibrio vulnificus interaction in the gills: Role of the RtxA13 toxin.</title>
        <authorList>
            <person name="Callol A."/>
            <person name="Pajuelo D."/>
            <person name="Ebbesson L."/>
            <person name="Teles M."/>
            <person name="MacKenzie S."/>
            <person name="Amaro C."/>
        </authorList>
    </citation>
    <scope>NUCLEOTIDE SEQUENCE</scope>
</reference>
<protein>
    <submittedName>
        <fullName evidence="1">Uncharacterized protein</fullName>
    </submittedName>
</protein>
<sequence length="22" mass="2697">MEIYLLKIKIQSSKPFTHLFFL</sequence>
<reference evidence="1" key="1">
    <citation type="submission" date="2014-11" db="EMBL/GenBank/DDBJ databases">
        <authorList>
            <person name="Amaro Gonzalez C."/>
        </authorList>
    </citation>
    <scope>NUCLEOTIDE SEQUENCE</scope>
</reference>
<name>A0A0E9VUR3_ANGAN</name>
<dbReference type="EMBL" id="GBXM01027497">
    <property type="protein sequence ID" value="JAH81080.1"/>
    <property type="molecule type" value="Transcribed_RNA"/>
</dbReference>
<proteinExistence type="predicted"/>
<organism evidence="1">
    <name type="scientific">Anguilla anguilla</name>
    <name type="common">European freshwater eel</name>
    <name type="synonym">Muraena anguilla</name>
    <dbReference type="NCBI Taxonomy" id="7936"/>
    <lineage>
        <taxon>Eukaryota</taxon>
        <taxon>Metazoa</taxon>
        <taxon>Chordata</taxon>
        <taxon>Craniata</taxon>
        <taxon>Vertebrata</taxon>
        <taxon>Euteleostomi</taxon>
        <taxon>Actinopterygii</taxon>
        <taxon>Neopterygii</taxon>
        <taxon>Teleostei</taxon>
        <taxon>Anguilliformes</taxon>
        <taxon>Anguillidae</taxon>
        <taxon>Anguilla</taxon>
    </lineage>
</organism>
<evidence type="ECO:0000313" key="1">
    <source>
        <dbReference type="EMBL" id="JAH81080.1"/>
    </source>
</evidence>
<accession>A0A0E9VUR3</accession>
<dbReference type="AlphaFoldDB" id="A0A0E9VUR3"/>